<evidence type="ECO:0008006" key="3">
    <source>
        <dbReference type="Google" id="ProtNLM"/>
    </source>
</evidence>
<name>A0A6A7C8K8_9PEZI</name>
<evidence type="ECO:0000313" key="2">
    <source>
        <dbReference type="Proteomes" id="UP000799421"/>
    </source>
</evidence>
<accession>A0A6A7C8K8</accession>
<dbReference type="Gene3D" id="1.25.40.20">
    <property type="entry name" value="Ankyrin repeat-containing domain"/>
    <property type="match status" value="1"/>
</dbReference>
<dbReference type="SUPFAM" id="SSF57850">
    <property type="entry name" value="RING/U-box"/>
    <property type="match status" value="1"/>
</dbReference>
<evidence type="ECO:0000313" key="1">
    <source>
        <dbReference type="EMBL" id="KAF2862968.1"/>
    </source>
</evidence>
<protein>
    <recommendedName>
        <fullName evidence="3">RING-type domain-containing protein</fullName>
    </recommendedName>
</protein>
<dbReference type="AlphaFoldDB" id="A0A6A7C8K8"/>
<dbReference type="InterPro" id="IPR036770">
    <property type="entry name" value="Ankyrin_rpt-contain_sf"/>
</dbReference>
<sequence>MDCTHCHGLLTVGVDEEGATVSDEIIPQCGHRYHWECFFEASCEAGQDRLGSCPKCAENLLRGNNLLVEVNNEGGHQQNVDILPILHEEYYIHTHPEERLCRAFLELCREGDYRAVAELLKHVRDGMDDSVNLQQVLLYQDPLNSHASALHCAAANGHREIAWLLLLMASTFPQTEMPAPVFQEAAALELMRPDNVSEHQDIRSLRDELNRTAEDVARTSGSPIWHGWIGNGRLQMPGSAGEHGNSSTLVI</sequence>
<dbReference type="EMBL" id="MU005963">
    <property type="protein sequence ID" value="KAF2862968.1"/>
    <property type="molecule type" value="Genomic_DNA"/>
</dbReference>
<gene>
    <name evidence="1" type="ORF">K470DRAFT_242302</name>
</gene>
<keyword evidence="2" id="KW-1185">Reference proteome</keyword>
<proteinExistence type="predicted"/>
<dbReference type="Proteomes" id="UP000799421">
    <property type="component" value="Unassembled WGS sequence"/>
</dbReference>
<reference evidence="1" key="1">
    <citation type="journal article" date="2020" name="Stud. Mycol.">
        <title>101 Dothideomycetes genomes: a test case for predicting lifestyles and emergence of pathogens.</title>
        <authorList>
            <person name="Haridas S."/>
            <person name="Albert R."/>
            <person name="Binder M."/>
            <person name="Bloem J."/>
            <person name="Labutti K."/>
            <person name="Salamov A."/>
            <person name="Andreopoulos B."/>
            <person name="Baker S."/>
            <person name="Barry K."/>
            <person name="Bills G."/>
            <person name="Bluhm B."/>
            <person name="Cannon C."/>
            <person name="Castanera R."/>
            <person name="Culley D."/>
            <person name="Daum C."/>
            <person name="Ezra D."/>
            <person name="Gonzalez J."/>
            <person name="Henrissat B."/>
            <person name="Kuo A."/>
            <person name="Liang C."/>
            <person name="Lipzen A."/>
            <person name="Lutzoni F."/>
            <person name="Magnuson J."/>
            <person name="Mondo S."/>
            <person name="Nolan M."/>
            <person name="Ohm R."/>
            <person name="Pangilinan J."/>
            <person name="Park H.-J."/>
            <person name="Ramirez L."/>
            <person name="Alfaro M."/>
            <person name="Sun H."/>
            <person name="Tritt A."/>
            <person name="Yoshinaga Y."/>
            <person name="Zwiers L.-H."/>
            <person name="Turgeon B."/>
            <person name="Goodwin S."/>
            <person name="Spatafora J."/>
            <person name="Crous P."/>
            <person name="Grigoriev I."/>
        </authorList>
    </citation>
    <scope>NUCLEOTIDE SEQUENCE</scope>
    <source>
        <strain evidence="1">CBS 480.64</strain>
    </source>
</reference>
<organism evidence="1 2">
    <name type="scientific">Piedraia hortae CBS 480.64</name>
    <dbReference type="NCBI Taxonomy" id="1314780"/>
    <lineage>
        <taxon>Eukaryota</taxon>
        <taxon>Fungi</taxon>
        <taxon>Dikarya</taxon>
        <taxon>Ascomycota</taxon>
        <taxon>Pezizomycotina</taxon>
        <taxon>Dothideomycetes</taxon>
        <taxon>Dothideomycetidae</taxon>
        <taxon>Capnodiales</taxon>
        <taxon>Piedraiaceae</taxon>
        <taxon>Piedraia</taxon>
    </lineage>
</organism>
<dbReference type="OrthoDB" id="46529at2759"/>